<comment type="caution">
    <text evidence="1">The sequence shown here is derived from an EMBL/GenBank/DDBJ whole genome shotgun (WGS) entry which is preliminary data.</text>
</comment>
<reference evidence="2" key="1">
    <citation type="journal article" date="2019" name="Int. J. Syst. Evol. Microbiol.">
        <title>The Global Catalogue of Microorganisms (GCM) 10K type strain sequencing project: providing services to taxonomists for standard genome sequencing and annotation.</title>
        <authorList>
            <consortium name="The Broad Institute Genomics Platform"/>
            <consortium name="The Broad Institute Genome Sequencing Center for Infectious Disease"/>
            <person name="Wu L."/>
            <person name="Ma J."/>
        </authorList>
    </citation>
    <scope>NUCLEOTIDE SEQUENCE [LARGE SCALE GENOMIC DNA]</scope>
    <source>
        <strain evidence="2">KCTC 42911</strain>
    </source>
</reference>
<organism evidence="1 2">
    <name type="scientific">Lutimaribacter marinistellae</name>
    <dbReference type="NCBI Taxonomy" id="1820329"/>
    <lineage>
        <taxon>Bacteria</taxon>
        <taxon>Pseudomonadati</taxon>
        <taxon>Pseudomonadota</taxon>
        <taxon>Alphaproteobacteria</taxon>
        <taxon>Rhodobacterales</taxon>
        <taxon>Roseobacteraceae</taxon>
        <taxon>Lutimaribacter</taxon>
    </lineage>
</organism>
<proteinExistence type="predicted"/>
<dbReference type="Proteomes" id="UP001595629">
    <property type="component" value="Unassembled WGS sequence"/>
</dbReference>
<keyword evidence="2" id="KW-1185">Reference proteome</keyword>
<gene>
    <name evidence="1" type="ORF">ACFORG_22050</name>
</gene>
<accession>A0ABV7TQS2</accession>
<name>A0ABV7TQS2_9RHOB</name>
<dbReference type="RefSeq" id="WP_386737747.1">
    <property type="nucleotide sequence ID" value="NZ_JBHRXI010000049.1"/>
</dbReference>
<dbReference type="InterPro" id="IPR011990">
    <property type="entry name" value="TPR-like_helical_dom_sf"/>
</dbReference>
<evidence type="ECO:0008006" key="3">
    <source>
        <dbReference type="Google" id="ProtNLM"/>
    </source>
</evidence>
<dbReference type="EMBL" id="JBHRXI010000049">
    <property type="protein sequence ID" value="MFC3616435.1"/>
    <property type="molecule type" value="Genomic_DNA"/>
</dbReference>
<evidence type="ECO:0000313" key="2">
    <source>
        <dbReference type="Proteomes" id="UP001595629"/>
    </source>
</evidence>
<dbReference type="Gene3D" id="1.25.40.10">
    <property type="entry name" value="Tetratricopeptide repeat domain"/>
    <property type="match status" value="1"/>
</dbReference>
<evidence type="ECO:0000313" key="1">
    <source>
        <dbReference type="EMBL" id="MFC3616435.1"/>
    </source>
</evidence>
<protein>
    <recommendedName>
        <fullName evidence="3">Sel1 repeat family protein</fullName>
    </recommendedName>
</protein>
<dbReference type="SUPFAM" id="SSF81901">
    <property type="entry name" value="HCP-like"/>
    <property type="match status" value="1"/>
</dbReference>
<sequence>MAVISLFGKKDPAEQAYRKGLRHLKAGEMAEASQSFSEAMQAGHAAAAYNLSVLWGMGAVSPYDFDVAADCWYKAAAAGNETARQSLWLLEAADRAGFGNDNLIALLGKQPKSPTLNGTLMICAARFYDAVCRQYGATADVIAYELDGASSSEMPFVHAFIARTGIDRSFYAGGLDRLTEGSAADQVTDGLNAFSVALRQSGCSMEMSIMARCSIVGYMIRKSAYGGASEPLLGTDRFFDARQPAAHPAENHPILQRLCDLLQDETCERYFVMALHSGKVQAPLTIATKVQEAISVAQEISELIGIAPIRIYEAIKREQGAGA</sequence>